<sequence>MVDKLRDYEGVLGRLHTWRSSAKKRWLQWKDCRTHSASYNPRREDLKEDFSHIYSASGYALGGHGFYYRLVHRVFSLKGNHPNGQQDLEKDPHVASEGVGCCDGLEFSYAVGDGLRVAHPAQDRGPPQAYELRVVPVPPGGVLPDPGVGVTQRPLSTEGGLGAGSPHRYGPWFG</sequence>
<organism evidence="1">
    <name type="scientific">Timema monikensis</name>
    <dbReference type="NCBI Taxonomy" id="170555"/>
    <lineage>
        <taxon>Eukaryota</taxon>
        <taxon>Metazoa</taxon>
        <taxon>Ecdysozoa</taxon>
        <taxon>Arthropoda</taxon>
        <taxon>Hexapoda</taxon>
        <taxon>Insecta</taxon>
        <taxon>Pterygota</taxon>
        <taxon>Neoptera</taxon>
        <taxon>Polyneoptera</taxon>
        <taxon>Phasmatodea</taxon>
        <taxon>Timematodea</taxon>
        <taxon>Timematoidea</taxon>
        <taxon>Timematidae</taxon>
        <taxon>Timema</taxon>
    </lineage>
</organism>
<evidence type="ECO:0000313" key="1">
    <source>
        <dbReference type="EMBL" id="CAD7436050.1"/>
    </source>
</evidence>
<reference evidence="1" key="1">
    <citation type="submission" date="2020-11" db="EMBL/GenBank/DDBJ databases">
        <authorList>
            <person name="Tran Van P."/>
        </authorList>
    </citation>
    <scope>NUCLEOTIDE SEQUENCE</scope>
</reference>
<accession>A0A7R9ELL1</accession>
<name>A0A7R9ELL1_9NEOP</name>
<protein>
    <submittedName>
        <fullName evidence="1">Uncharacterized protein</fullName>
    </submittedName>
</protein>
<proteinExistence type="predicted"/>
<dbReference type="AlphaFoldDB" id="A0A7R9ELL1"/>
<gene>
    <name evidence="1" type="ORF">TMSB3V08_LOCUS12696</name>
</gene>
<dbReference type="EMBL" id="OB807565">
    <property type="protein sequence ID" value="CAD7436050.1"/>
    <property type="molecule type" value="Genomic_DNA"/>
</dbReference>